<comment type="caution">
    <text evidence="2">The sequence shown here is derived from an EMBL/GenBank/DDBJ whole genome shotgun (WGS) entry which is preliminary data.</text>
</comment>
<dbReference type="InterPro" id="IPR007410">
    <property type="entry name" value="LpqE-like"/>
</dbReference>
<dbReference type="InterPro" id="IPR036182">
    <property type="entry name" value="PCuAC_sf"/>
</dbReference>
<feature type="chain" id="PRO_5037468274" evidence="1">
    <location>
        <begin position="29"/>
        <end position="159"/>
    </location>
</feature>
<evidence type="ECO:0000256" key="1">
    <source>
        <dbReference type="SAM" id="SignalP"/>
    </source>
</evidence>
<dbReference type="Pfam" id="PF04314">
    <property type="entry name" value="PCuAC"/>
    <property type="match status" value="1"/>
</dbReference>
<dbReference type="PANTHER" id="PTHR36302:SF1">
    <property type="entry name" value="COPPER CHAPERONE PCU(A)C"/>
    <property type="match status" value="1"/>
</dbReference>
<evidence type="ECO:0000313" key="3">
    <source>
        <dbReference type="Proteomes" id="UP000737113"/>
    </source>
</evidence>
<keyword evidence="3" id="KW-1185">Reference proteome</keyword>
<accession>A0A972FSC4</accession>
<organism evidence="2 3">
    <name type="scientific">Shewanella salipaludis</name>
    <dbReference type="NCBI Taxonomy" id="2723052"/>
    <lineage>
        <taxon>Bacteria</taxon>
        <taxon>Pseudomonadati</taxon>
        <taxon>Pseudomonadota</taxon>
        <taxon>Gammaproteobacteria</taxon>
        <taxon>Alteromonadales</taxon>
        <taxon>Shewanellaceae</taxon>
        <taxon>Shewanella</taxon>
    </lineage>
</organism>
<dbReference type="InterPro" id="IPR058248">
    <property type="entry name" value="Lxx211020-like"/>
</dbReference>
<protein>
    <submittedName>
        <fullName evidence="2">Copper chaperone PCu(A)C</fullName>
    </submittedName>
</protein>
<feature type="signal peptide" evidence="1">
    <location>
        <begin position="1"/>
        <end position="28"/>
    </location>
</feature>
<evidence type="ECO:0000313" key="2">
    <source>
        <dbReference type="EMBL" id="NMH65290.1"/>
    </source>
</evidence>
<keyword evidence="1" id="KW-0732">Signal</keyword>
<dbReference type="Gene3D" id="2.60.40.1890">
    <property type="entry name" value="PCu(A)C copper chaperone"/>
    <property type="match status" value="1"/>
</dbReference>
<dbReference type="RefSeq" id="WP_169563998.1">
    <property type="nucleotide sequence ID" value="NZ_JAAXYH010000005.1"/>
</dbReference>
<dbReference type="Proteomes" id="UP000737113">
    <property type="component" value="Unassembled WGS sequence"/>
</dbReference>
<dbReference type="PANTHER" id="PTHR36302">
    <property type="entry name" value="BLR7088 PROTEIN"/>
    <property type="match status" value="1"/>
</dbReference>
<dbReference type="EMBL" id="JAAXYH010000005">
    <property type="protein sequence ID" value="NMH65290.1"/>
    <property type="molecule type" value="Genomic_DNA"/>
</dbReference>
<sequence>MEFKTLRPIFKQMFKFAALSCLSFPVLADITLVEGHIRAMPASVPNSAAYLTLANDTDRAVRLVGIRTDIAREAQLHTLIEEQGMVKMRSVDGFEIPAHGTLVLSPSGSHIMLLGLKALLAVAQEVRLELILEPGEPVSVTLPVLKQADAAMQHEHHHH</sequence>
<proteinExistence type="predicted"/>
<reference evidence="2" key="1">
    <citation type="submission" date="2020-04" db="EMBL/GenBank/DDBJ databases">
        <title>Description of Shewanella salipaludis sp. nov., isolated from a salt marsh.</title>
        <authorList>
            <person name="Park S."/>
            <person name="Yoon J.-H."/>
        </authorList>
    </citation>
    <scope>NUCLEOTIDE SEQUENCE</scope>
    <source>
        <strain evidence="2">SHSM-M6</strain>
    </source>
</reference>
<dbReference type="AlphaFoldDB" id="A0A972FSC4"/>
<dbReference type="SUPFAM" id="SSF110087">
    <property type="entry name" value="DR1885-like metal-binding protein"/>
    <property type="match status" value="1"/>
</dbReference>
<gene>
    <name evidence="2" type="ORF">HC757_08910</name>
</gene>
<name>A0A972FSC4_9GAMM</name>